<gene>
    <name evidence="2" type="ORF">HNAJ_LOCUS13670</name>
</gene>
<dbReference type="Proteomes" id="UP000278807">
    <property type="component" value="Unassembled WGS sequence"/>
</dbReference>
<dbReference type="EMBL" id="UZAE01015832">
    <property type="protein sequence ID" value="VDO16670.1"/>
    <property type="molecule type" value="Genomic_DNA"/>
</dbReference>
<reference evidence="4" key="1">
    <citation type="submission" date="2017-02" db="UniProtKB">
        <authorList>
            <consortium name="WormBaseParasite"/>
        </authorList>
    </citation>
    <scope>IDENTIFICATION</scope>
</reference>
<feature type="coiled-coil region" evidence="1">
    <location>
        <begin position="25"/>
        <end position="98"/>
    </location>
</feature>
<evidence type="ECO:0000313" key="2">
    <source>
        <dbReference type="EMBL" id="VDO16670.1"/>
    </source>
</evidence>
<keyword evidence="1" id="KW-0175">Coiled coil</keyword>
<organism evidence="4">
    <name type="scientific">Rodentolepis nana</name>
    <name type="common">Dwarf tapeworm</name>
    <name type="synonym">Hymenolepis nana</name>
    <dbReference type="NCBI Taxonomy" id="102285"/>
    <lineage>
        <taxon>Eukaryota</taxon>
        <taxon>Metazoa</taxon>
        <taxon>Spiralia</taxon>
        <taxon>Lophotrochozoa</taxon>
        <taxon>Platyhelminthes</taxon>
        <taxon>Cestoda</taxon>
        <taxon>Eucestoda</taxon>
        <taxon>Cyclophyllidea</taxon>
        <taxon>Hymenolepididae</taxon>
        <taxon>Rodentolepis</taxon>
    </lineage>
</organism>
<keyword evidence="3" id="KW-1185">Reference proteome</keyword>
<accession>A0A0R3U0P7</accession>
<dbReference type="AlphaFoldDB" id="A0A0R3U0P7"/>
<sequence>MSGNEVLKHLADLQCKNYSDAQYEVECLQSDLQQSQSVIDNLQKALEASRKENSALTQNSRGNDIESAATIEALREENRIARRKVTELEAEFRTLKTARNSLNHGRIPEDIESQLQDWKRRLTLMPSADNKDLFSAVSNLPFLKDFNS</sequence>
<dbReference type="WBParaSite" id="HNAJ_0001369601-mRNA-1">
    <property type="protein sequence ID" value="HNAJ_0001369601-mRNA-1"/>
    <property type="gene ID" value="HNAJ_0001369601"/>
</dbReference>
<protein>
    <submittedName>
        <fullName evidence="4">ATG16 domain-containing protein</fullName>
    </submittedName>
</protein>
<evidence type="ECO:0000256" key="1">
    <source>
        <dbReference type="SAM" id="Coils"/>
    </source>
</evidence>
<evidence type="ECO:0000313" key="3">
    <source>
        <dbReference type="Proteomes" id="UP000278807"/>
    </source>
</evidence>
<evidence type="ECO:0000313" key="4">
    <source>
        <dbReference type="WBParaSite" id="HNAJ_0001369601-mRNA-1"/>
    </source>
</evidence>
<proteinExistence type="predicted"/>
<reference evidence="2 3" key="2">
    <citation type="submission" date="2018-11" db="EMBL/GenBank/DDBJ databases">
        <authorList>
            <consortium name="Pathogen Informatics"/>
        </authorList>
    </citation>
    <scope>NUCLEOTIDE SEQUENCE [LARGE SCALE GENOMIC DNA]</scope>
</reference>
<name>A0A0R3U0P7_RODNA</name>